<name>A0AAV3Z386_9GAST</name>
<evidence type="ECO:0000313" key="2">
    <source>
        <dbReference type="Proteomes" id="UP000735302"/>
    </source>
</evidence>
<dbReference type="Gene3D" id="3.50.50.60">
    <property type="entry name" value="FAD/NAD(P)-binding domain"/>
    <property type="match status" value="1"/>
</dbReference>
<dbReference type="PANTHER" id="PTHR46060:SF1">
    <property type="entry name" value="MARINER MOS1 TRANSPOSASE-LIKE PROTEIN"/>
    <property type="match status" value="1"/>
</dbReference>
<dbReference type="GO" id="GO:0004497">
    <property type="term" value="F:monooxygenase activity"/>
    <property type="evidence" value="ECO:0007669"/>
    <property type="project" value="UniProtKB-KW"/>
</dbReference>
<dbReference type="InterPro" id="IPR052709">
    <property type="entry name" value="Transposase-MT_Hybrid"/>
</dbReference>
<proteinExistence type="predicted"/>
<organism evidence="1 2">
    <name type="scientific">Plakobranchus ocellatus</name>
    <dbReference type="NCBI Taxonomy" id="259542"/>
    <lineage>
        <taxon>Eukaryota</taxon>
        <taxon>Metazoa</taxon>
        <taxon>Spiralia</taxon>
        <taxon>Lophotrochozoa</taxon>
        <taxon>Mollusca</taxon>
        <taxon>Gastropoda</taxon>
        <taxon>Heterobranchia</taxon>
        <taxon>Euthyneura</taxon>
        <taxon>Panpulmonata</taxon>
        <taxon>Sacoglossa</taxon>
        <taxon>Placobranchoidea</taxon>
        <taxon>Plakobranchidae</taxon>
        <taxon>Plakobranchus</taxon>
    </lineage>
</organism>
<dbReference type="InterPro" id="IPR036188">
    <property type="entry name" value="FAD/NAD-bd_sf"/>
</dbReference>
<protein>
    <submittedName>
        <fullName evidence="1">Flavin-containing monooxygenase</fullName>
    </submittedName>
</protein>
<dbReference type="Proteomes" id="UP000735302">
    <property type="component" value="Unassembled WGS sequence"/>
</dbReference>
<dbReference type="EMBL" id="BLXT01002367">
    <property type="protein sequence ID" value="GFN93755.1"/>
    <property type="molecule type" value="Genomic_DNA"/>
</dbReference>
<keyword evidence="2" id="KW-1185">Reference proteome</keyword>
<evidence type="ECO:0000313" key="1">
    <source>
        <dbReference type="EMBL" id="GFN93755.1"/>
    </source>
</evidence>
<accession>A0AAV3Z386</accession>
<comment type="caution">
    <text evidence="1">The sequence shown here is derived from an EMBL/GenBank/DDBJ whole genome shotgun (WGS) entry which is preliminary data.</text>
</comment>
<dbReference type="PANTHER" id="PTHR46060">
    <property type="entry name" value="MARINER MOS1 TRANSPOSASE-LIKE PROTEIN"/>
    <property type="match status" value="1"/>
</dbReference>
<gene>
    <name evidence="1" type="ORF">PoB_002026100</name>
</gene>
<reference evidence="1 2" key="1">
    <citation type="journal article" date="2021" name="Elife">
        <title>Chloroplast acquisition without the gene transfer in kleptoplastic sea slugs, Plakobranchus ocellatus.</title>
        <authorList>
            <person name="Maeda T."/>
            <person name="Takahashi S."/>
            <person name="Yoshida T."/>
            <person name="Shimamura S."/>
            <person name="Takaki Y."/>
            <person name="Nagai Y."/>
            <person name="Toyoda A."/>
            <person name="Suzuki Y."/>
            <person name="Arimoto A."/>
            <person name="Ishii H."/>
            <person name="Satoh N."/>
            <person name="Nishiyama T."/>
            <person name="Hasebe M."/>
            <person name="Maruyama T."/>
            <person name="Minagawa J."/>
            <person name="Obokata J."/>
            <person name="Shigenobu S."/>
        </authorList>
    </citation>
    <scope>NUCLEOTIDE SEQUENCE [LARGE SCALE GENOMIC DNA]</scope>
</reference>
<dbReference type="AlphaFoldDB" id="A0AAV3Z386"/>
<keyword evidence="1" id="KW-0560">Oxidoreductase</keyword>
<keyword evidence="1" id="KW-0503">Monooxygenase</keyword>
<sequence>MVRVLCQDLECINGVLGLGRAYFTSLGDEPKSGRPKTSTNEENTTRVDELIRCDWRMKIREIALKLEIPKSTVHEIVHDTNTDFKHEQEPVQFDVVCFEMASEVGGTWLYTDRTGKDELGRPIFSSMYKNLV</sequence>